<dbReference type="KEGG" id="fki:FK004_03015"/>
<protein>
    <recommendedName>
        <fullName evidence="4">DUF4932 domain-containing protein</fullName>
    </recommendedName>
</protein>
<feature type="signal peptide" evidence="1">
    <location>
        <begin position="1"/>
        <end position="18"/>
    </location>
</feature>
<keyword evidence="1" id="KW-0732">Signal</keyword>
<dbReference type="InterPro" id="IPR032560">
    <property type="entry name" value="DUF4932"/>
</dbReference>
<sequence length="356" mass="40549">MKLMIALLMVFASAAGVAKGNVISTVDQRVELLSIVFRLAGNPEYNMKLDKNYVKDIEDYFGAYRSHTVVSFAKKLHTEKGMGFSKVMFLAVALELKNNKFSIIKQSGNTLKGKWDEKDAIQFVALLNDFYKVAAFEKFFKDHETNYKDATSLFDHSVATFDQKWYLDYYGDHEVDYRVVIGFGNGGANYGPSVKPVGQKKLVYAIMGSWTFDEQGKPFFPEAVYLPYLIHEFNHSFIDHILEEDTTIEQQLKSSGEALLEAQKMAMKLEGYEDWHSLIDESLVRASVVRYLMDHGATATVVQQEITTQTQKGFVWIKDLVSLLGAYETSRDTYPTFKSFYPRIIAFFDAKAGEQK</sequence>
<evidence type="ECO:0008006" key="4">
    <source>
        <dbReference type="Google" id="ProtNLM"/>
    </source>
</evidence>
<dbReference type="Proteomes" id="UP000244677">
    <property type="component" value="Chromosome"/>
</dbReference>
<accession>A0A2S1LKL1</accession>
<evidence type="ECO:0000313" key="3">
    <source>
        <dbReference type="Proteomes" id="UP000244677"/>
    </source>
</evidence>
<dbReference type="OrthoDB" id="6402335at2"/>
<dbReference type="RefSeq" id="WP_108735918.1">
    <property type="nucleotide sequence ID" value="NZ_CP020919.1"/>
</dbReference>
<feature type="chain" id="PRO_5015745006" description="DUF4932 domain-containing protein" evidence="1">
    <location>
        <begin position="19"/>
        <end position="356"/>
    </location>
</feature>
<gene>
    <name evidence="2" type="ORF">FK004_03015</name>
</gene>
<organism evidence="2 3">
    <name type="scientific">Flavobacterium kingsejongi</name>
    <dbReference type="NCBI Taxonomy" id="1678728"/>
    <lineage>
        <taxon>Bacteria</taxon>
        <taxon>Pseudomonadati</taxon>
        <taxon>Bacteroidota</taxon>
        <taxon>Flavobacteriia</taxon>
        <taxon>Flavobacteriales</taxon>
        <taxon>Flavobacteriaceae</taxon>
        <taxon>Flavobacterium</taxon>
    </lineage>
</organism>
<name>A0A2S1LKL1_9FLAO</name>
<reference evidence="2 3" key="1">
    <citation type="submission" date="2017-04" db="EMBL/GenBank/DDBJ databases">
        <title>Complete genome sequence of Flavobacterium kingsejong AJ004.</title>
        <authorList>
            <person name="Lee P.C."/>
        </authorList>
    </citation>
    <scope>NUCLEOTIDE SEQUENCE [LARGE SCALE GENOMIC DNA]</scope>
    <source>
        <strain evidence="2 3">AJ004</strain>
    </source>
</reference>
<proteinExistence type="predicted"/>
<evidence type="ECO:0000313" key="2">
    <source>
        <dbReference type="EMBL" id="AWG24267.1"/>
    </source>
</evidence>
<dbReference type="Pfam" id="PF16286">
    <property type="entry name" value="DUF4932"/>
    <property type="match status" value="1"/>
</dbReference>
<dbReference type="AlphaFoldDB" id="A0A2S1LKL1"/>
<keyword evidence="3" id="KW-1185">Reference proteome</keyword>
<dbReference type="EMBL" id="CP020919">
    <property type="protein sequence ID" value="AWG24267.1"/>
    <property type="molecule type" value="Genomic_DNA"/>
</dbReference>
<evidence type="ECO:0000256" key="1">
    <source>
        <dbReference type="SAM" id="SignalP"/>
    </source>
</evidence>